<reference evidence="3" key="1">
    <citation type="journal article" date="2019" name="Int. J. Syst. Evol. Microbiol.">
        <title>The Global Catalogue of Microorganisms (GCM) 10K type strain sequencing project: providing services to taxonomists for standard genome sequencing and annotation.</title>
        <authorList>
            <consortium name="The Broad Institute Genomics Platform"/>
            <consortium name="The Broad Institute Genome Sequencing Center for Infectious Disease"/>
            <person name="Wu L."/>
            <person name="Ma J."/>
        </authorList>
    </citation>
    <scope>NUCLEOTIDE SEQUENCE [LARGE SCALE GENOMIC DNA]</scope>
    <source>
        <strain evidence="3">CCUG 62981</strain>
    </source>
</reference>
<dbReference type="EMBL" id="JBHSGQ010000006">
    <property type="protein sequence ID" value="MFC4725964.1"/>
    <property type="molecule type" value="Genomic_DNA"/>
</dbReference>
<dbReference type="PANTHER" id="PTHR47163">
    <property type="entry name" value="DDE_TNP_IS1595 DOMAIN-CONTAINING PROTEIN"/>
    <property type="match status" value="1"/>
</dbReference>
<keyword evidence="3" id="KW-1185">Reference proteome</keyword>
<feature type="domain" description="ISXO2-like transposase" evidence="1">
    <location>
        <begin position="129"/>
        <end position="275"/>
    </location>
</feature>
<dbReference type="InterPro" id="IPR053164">
    <property type="entry name" value="IS1016-like_transposase"/>
</dbReference>
<dbReference type="SMART" id="SM01126">
    <property type="entry name" value="DDE_Tnp_IS1595"/>
    <property type="match status" value="1"/>
</dbReference>
<organism evidence="2 3">
    <name type="scientific">Glycocaulis abyssi</name>
    <dbReference type="NCBI Taxonomy" id="1433403"/>
    <lineage>
        <taxon>Bacteria</taxon>
        <taxon>Pseudomonadati</taxon>
        <taxon>Pseudomonadota</taxon>
        <taxon>Alphaproteobacteria</taxon>
        <taxon>Maricaulales</taxon>
        <taxon>Maricaulaceae</taxon>
        <taxon>Glycocaulis</taxon>
    </lineage>
</organism>
<dbReference type="PANTHER" id="PTHR47163:SF2">
    <property type="entry name" value="SI:DKEY-17M8.2"/>
    <property type="match status" value="1"/>
</dbReference>
<protein>
    <submittedName>
        <fullName evidence="2">IS1595 family transposase</fullName>
    </submittedName>
</protein>
<dbReference type="NCBIfam" id="NF033547">
    <property type="entry name" value="transpos_IS1595"/>
    <property type="match status" value="1"/>
</dbReference>
<name>A0ABV9NEQ0_9PROT</name>
<evidence type="ECO:0000259" key="1">
    <source>
        <dbReference type="SMART" id="SM01126"/>
    </source>
</evidence>
<dbReference type="InterPro" id="IPR024445">
    <property type="entry name" value="Tnp_ISXO2-like"/>
</dbReference>
<dbReference type="Proteomes" id="UP001596024">
    <property type="component" value="Unassembled WGS sequence"/>
</dbReference>
<accession>A0ABV9NEQ0</accession>
<proteinExistence type="predicted"/>
<comment type="caution">
    <text evidence="2">The sequence shown here is derived from an EMBL/GenBank/DDBJ whole genome shotgun (WGS) entry which is preliminary data.</text>
</comment>
<dbReference type="RefSeq" id="WP_371393000.1">
    <property type="nucleotide sequence ID" value="NZ_CP163421.1"/>
</dbReference>
<evidence type="ECO:0000313" key="3">
    <source>
        <dbReference type="Proteomes" id="UP001596024"/>
    </source>
</evidence>
<dbReference type="Pfam" id="PF12762">
    <property type="entry name" value="DDE_Tnp_IS1595"/>
    <property type="match status" value="1"/>
</dbReference>
<dbReference type="InterPro" id="IPR024442">
    <property type="entry name" value="Transposase_Zn_ribbon"/>
</dbReference>
<dbReference type="Pfam" id="PF12760">
    <property type="entry name" value="Zn_ribbon_IS1595"/>
    <property type="match status" value="1"/>
</dbReference>
<gene>
    <name evidence="2" type="ORF">ACFPB0_11735</name>
</gene>
<sequence length="291" mass="33164">MTNALTVREFFKRFPDDETCLTHIMDVRYGMKHTCRKCGTESTFHRMSDRRAFACAACGDHVYPTAGTIFQDTRTPLQLWFYAIYLFTTTRHGVSGKELERQLGVTYKTAWRMGQQIRKLMGSVDNFELLQGHVEMDEAYVGGKRSGKRGRGAEGKTIVMGLKERGGAMRAVVIPNVKKETLRGVVMQQVAKGATVSTDELMSYGLLSDDGYKHGRVKHSAKDWAHYDYRTGETHHTNHVESFWRLFKKSIAGTHIHISQKHAKRYLDEFTFRSNHRAMGNAMFDLLIAAV</sequence>
<evidence type="ECO:0000313" key="2">
    <source>
        <dbReference type="EMBL" id="MFC4725964.1"/>
    </source>
</evidence>